<dbReference type="AlphaFoldDB" id="A0A7R9IRH5"/>
<accession>A0A7R9IRH5</accession>
<proteinExistence type="predicted"/>
<feature type="region of interest" description="Disordered" evidence="1">
    <location>
        <begin position="41"/>
        <end position="68"/>
    </location>
</feature>
<evidence type="ECO:0000313" key="2">
    <source>
        <dbReference type="EMBL" id="CAD7463269.1"/>
    </source>
</evidence>
<sequence>MFGPFVTTATSANKDADTEECCLVKERQRVVALHLYYRRAQEQEESDRKPDGRHALRDRSGEDLSGGFTSESIIFFGSKMASPSYTDLLEYADIKEQSFVDALVTTCANVFLRAAAFFTLMLSSAVEVSPVKMYFLTFSKLSSGSVR</sequence>
<protein>
    <submittedName>
        <fullName evidence="2">Uncharacterized protein</fullName>
    </submittedName>
</protein>
<gene>
    <name evidence="2" type="ORF">TTEB3V08_LOCUS11155</name>
</gene>
<feature type="compositionally biased region" description="Basic and acidic residues" evidence="1">
    <location>
        <begin position="41"/>
        <end position="62"/>
    </location>
</feature>
<evidence type="ECO:0000256" key="1">
    <source>
        <dbReference type="SAM" id="MobiDB-lite"/>
    </source>
</evidence>
<organism evidence="2">
    <name type="scientific">Timema tahoe</name>
    <dbReference type="NCBI Taxonomy" id="61484"/>
    <lineage>
        <taxon>Eukaryota</taxon>
        <taxon>Metazoa</taxon>
        <taxon>Ecdysozoa</taxon>
        <taxon>Arthropoda</taxon>
        <taxon>Hexapoda</taxon>
        <taxon>Insecta</taxon>
        <taxon>Pterygota</taxon>
        <taxon>Neoptera</taxon>
        <taxon>Polyneoptera</taxon>
        <taxon>Phasmatodea</taxon>
        <taxon>Timematodea</taxon>
        <taxon>Timematoidea</taxon>
        <taxon>Timematidae</taxon>
        <taxon>Timema</taxon>
    </lineage>
</organism>
<name>A0A7R9IRH5_9NEOP</name>
<dbReference type="EMBL" id="OE007624">
    <property type="protein sequence ID" value="CAD7463269.1"/>
    <property type="molecule type" value="Genomic_DNA"/>
</dbReference>
<reference evidence="2" key="1">
    <citation type="submission" date="2020-11" db="EMBL/GenBank/DDBJ databases">
        <authorList>
            <person name="Tran Van P."/>
        </authorList>
    </citation>
    <scope>NUCLEOTIDE SEQUENCE</scope>
</reference>